<name>A0A067SDN2_GALM3</name>
<keyword evidence="2" id="KW-1185">Reference proteome</keyword>
<evidence type="ECO:0000313" key="1">
    <source>
        <dbReference type="EMBL" id="KDR69035.1"/>
    </source>
</evidence>
<organism evidence="1 2">
    <name type="scientific">Galerina marginata (strain CBS 339.88)</name>
    <dbReference type="NCBI Taxonomy" id="685588"/>
    <lineage>
        <taxon>Eukaryota</taxon>
        <taxon>Fungi</taxon>
        <taxon>Dikarya</taxon>
        <taxon>Basidiomycota</taxon>
        <taxon>Agaricomycotina</taxon>
        <taxon>Agaricomycetes</taxon>
        <taxon>Agaricomycetidae</taxon>
        <taxon>Agaricales</taxon>
        <taxon>Agaricineae</taxon>
        <taxon>Strophariaceae</taxon>
        <taxon>Galerina</taxon>
    </lineage>
</organism>
<accession>A0A067SDN2</accession>
<dbReference type="Proteomes" id="UP000027222">
    <property type="component" value="Unassembled WGS sequence"/>
</dbReference>
<dbReference type="EMBL" id="KL142404">
    <property type="protein sequence ID" value="KDR69035.1"/>
    <property type="molecule type" value="Genomic_DNA"/>
</dbReference>
<gene>
    <name evidence="1" type="ORF">GALMADRAFT_215354</name>
</gene>
<sequence length="166" mass="18369">MDETLEEIASAVFGSDVDHSMPCYESCGIPHPTTLHDAVDFVPSNSGPSGCHVHLSTNMLGLHLSHPCQASDVATSTCTAANGARWMMHVGDGEGEVAGKQSKEWNKEKKRSDNHGNDAHVVYRRCCSNSICHIELEACMNIDFQVISTGIRNYHREHDYTYLFIF</sequence>
<dbReference type="HOGENOM" id="CLU_1602843_0_0_1"/>
<proteinExistence type="predicted"/>
<dbReference type="AlphaFoldDB" id="A0A067SDN2"/>
<protein>
    <submittedName>
        <fullName evidence="1">Uncharacterized protein</fullName>
    </submittedName>
</protein>
<reference evidence="2" key="1">
    <citation type="journal article" date="2014" name="Proc. Natl. Acad. Sci. U.S.A.">
        <title>Extensive sampling of basidiomycete genomes demonstrates inadequacy of the white-rot/brown-rot paradigm for wood decay fungi.</title>
        <authorList>
            <person name="Riley R."/>
            <person name="Salamov A.A."/>
            <person name="Brown D.W."/>
            <person name="Nagy L.G."/>
            <person name="Floudas D."/>
            <person name="Held B.W."/>
            <person name="Levasseur A."/>
            <person name="Lombard V."/>
            <person name="Morin E."/>
            <person name="Otillar R."/>
            <person name="Lindquist E.A."/>
            <person name="Sun H."/>
            <person name="LaButti K.M."/>
            <person name="Schmutz J."/>
            <person name="Jabbour D."/>
            <person name="Luo H."/>
            <person name="Baker S.E."/>
            <person name="Pisabarro A.G."/>
            <person name="Walton J.D."/>
            <person name="Blanchette R.A."/>
            <person name="Henrissat B."/>
            <person name="Martin F."/>
            <person name="Cullen D."/>
            <person name="Hibbett D.S."/>
            <person name="Grigoriev I.V."/>
        </authorList>
    </citation>
    <scope>NUCLEOTIDE SEQUENCE [LARGE SCALE GENOMIC DNA]</scope>
    <source>
        <strain evidence="2">CBS 339.88</strain>
    </source>
</reference>
<evidence type="ECO:0000313" key="2">
    <source>
        <dbReference type="Proteomes" id="UP000027222"/>
    </source>
</evidence>